<dbReference type="InterPro" id="IPR025151">
    <property type="entry name" value="ELYS_dom"/>
</dbReference>
<feature type="region of interest" description="Disordered" evidence="3">
    <location>
        <begin position="613"/>
        <end position="788"/>
    </location>
</feature>
<dbReference type="AlphaFoldDB" id="A0A165K6S6"/>
<feature type="compositionally biased region" description="Basic residues" evidence="3">
    <location>
        <begin position="747"/>
        <end position="759"/>
    </location>
</feature>
<gene>
    <name evidence="5" type="ORF">EXIGLDRAFT_834040</name>
</gene>
<reference evidence="5 6" key="1">
    <citation type="journal article" date="2016" name="Mol. Biol. Evol.">
        <title>Comparative Genomics of Early-Diverging Mushroom-Forming Fungi Provides Insights into the Origins of Lignocellulose Decay Capabilities.</title>
        <authorList>
            <person name="Nagy L.G."/>
            <person name="Riley R."/>
            <person name="Tritt A."/>
            <person name="Adam C."/>
            <person name="Daum C."/>
            <person name="Floudas D."/>
            <person name="Sun H."/>
            <person name="Yadav J.S."/>
            <person name="Pangilinan J."/>
            <person name="Larsson K.H."/>
            <person name="Matsuura K."/>
            <person name="Barry K."/>
            <person name="Labutti K."/>
            <person name="Kuo R."/>
            <person name="Ohm R.A."/>
            <person name="Bhattacharya S.S."/>
            <person name="Shirouzu T."/>
            <person name="Yoshinaga Y."/>
            <person name="Martin F.M."/>
            <person name="Grigoriev I.V."/>
            <person name="Hibbett D.S."/>
        </authorList>
    </citation>
    <scope>NUCLEOTIDE SEQUENCE [LARGE SCALE GENOMIC DNA]</scope>
    <source>
        <strain evidence="5 6">HHB12029</strain>
    </source>
</reference>
<feature type="compositionally biased region" description="Polar residues" evidence="3">
    <location>
        <begin position="419"/>
        <end position="428"/>
    </location>
</feature>
<evidence type="ECO:0000256" key="2">
    <source>
        <dbReference type="ARBA" id="ARBA00023242"/>
    </source>
</evidence>
<keyword evidence="2" id="KW-0539">Nucleus</keyword>
<evidence type="ECO:0000256" key="1">
    <source>
        <dbReference type="ARBA" id="ARBA00004123"/>
    </source>
</evidence>
<dbReference type="STRING" id="1314781.A0A165K6S6"/>
<dbReference type="Pfam" id="PF13934">
    <property type="entry name" value="ELYS"/>
    <property type="match status" value="1"/>
</dbReference>
<feature type="region of interest" description="Disordered" evidence="3">
    <location>
        <begin position="537"/>
        <end position="557"/>
    </location>
</feature>
<feature type="compositionally biased region" description="Polar residues" evidence="3">
    <location>
        <begin position="469"/>
        <end position="493"/>
    </location>
</feature>
<dbReference type="GO" id="GO:0005634">
    <property type="term" value="C:nucleus"/>
    <property type="evidence" value="ECO:0007669"/>
    <property type="project" value="UniProtKB-SubCell"/>
</dbReference>
<keyword evidence="6" id="KW-1185">Reference proteome</keyword>
<evidence type="ECO:0000256" key="3">
    <source>
        <dbReference type="SAM" id="MobiDB-lite"/>
    </source>
</evidence>
<evidence type="ECO:0000259" key="4">
    <source>
        <dbReference type="Pfam" id="PF13934"/>
    </source>
</evidence>
<accession>A0A165K6S6</accession>
<evidence type="ECO:0000313" key="5">
    <source>
        <dbReference type="EMBL" id="KZV95884.1"/>
    </source>
</evidence>
<sequence>MEVDELNDDYLLPWFELDDDAFPWREDVAAAVHARRAAMGGQLFIDILLPAAADSRVIALADNSDDSTDEGTSAGPLFPPSDAQMFRKLLVALQRSSLTSVKRDSIALYFLWAWYPNAAADPNGFTTGPDGEPYANALDDAKLRKFAQARLIAPQYAALARAYYLLDSGVLEPAVAILSDARILPEWSSKILHTLSLPGLDISAPLVLKYVRCAKPTISDMVDVQTYLAALVKSSFMDAWMYQRSFPAGPFREQCIRHILDLCLIPEHQAAPLKLLVAFPFDAAEDATVSAYAQQPQDSLPPKSLAVLRQLLLVRLIQSGRYTDALKFDRANPVPDHDEARVKERRALMRHVIGLVPRAVREDVEREYASSAGINGKSGDTEPNSPKRVPSASGSWAHVGSNPDMAASLSMSWEDLGKSTPNVATNGSARRPSYSRLEGPAAPAFGTPTKRNNTTDSPGRGRAYDIASRTPTLVASSQPSTLTPGFKTRNQGLPENLRRGVPPIYNPSPSAAFSPARPAGLYQPSPATAFSPAKFASTSNGTVTPSKRPLPESPLIPPVLRNEDIEMVESDDPDAFVVRPQRSVFMNGNGSRPPAPREQDTTMDDVTSALTTRGTLARQESQPSIPGAFPSEEKRNVSGHRSKRQRQAEAFEPIPEEPKAVTTRVTRRGRRMSIPGEMPDMRDGDSTTDEEEDAVPALPRPAPTRGKKAPTSSRKSRASSSEAEGGVVRRSSRLSGVADLPPPPVQVKKKTSGGTRKRASVNAAAEPTAGTSRMATRRSRMTLDGVEE</sequence>
<protein>
    <recommendedName>
        <fullName evidence="4">ELYS-like domain-containing protein</fullName>
    </recommendedName>
</protein>
<proteinExistence type="predicted"/>
<dbReference type="Proteomes" id="UP000077266">
    <property type="component" value="Unassembled WGS sequence"/>
</dbReference>
<feature type="domain" description="ELYS-like" evidence="4">
    <location>
        <begin position="42"/>
        <end position="295"/>
    </location>
</feature>
<dbReference type="InParanoid" id="A0A165K6S6"/>
<feature type="compositionally biased region" description="Polar residues" evidence="3">
    <location>
        <begin position="613"/>
        <end position="624"/>
    </location>
</feature>
<dbReference type="OrthoDB" id="20729at2759"/>
<evidence type="ECO:0000313" key="6">
    <source>
        <dbReference type="Proteomes" id="UP000077266"/>
    </source>
</evidence>
<name>A0A165K6S6_EXIGL</name>
<dbReference type="EMBL" id="KV425950">
    <property type="protein sequence ID" value="KZV95884.1"/>
    <property type="molecule type" value="Genomic_DNA"/>
</dbReference>
<feature type="region of interest" description="Disordered" evidence="3">
    <location>
        <begin position="418"/>
        <end position="496"/>
    </location>
</feature>
<comment type="subcellular location">
    <subcellularLocation>
        <location evidence="1">Nucleus</location>
    </subcellularLocation>
</comment>
<feature type="region of interest" description="Disordered" evidence="3">
    <location>
        <begin position="370"/>
        <end position="403"/>
    </location>
</feature>
<organism evidence="5 6">
    <name type="scientific">Exidia glandulosa HHB12029</name>
    <dbReference type="NCBI Taxonomy" id="1314781"/>
    <lineage>
        <taxon>Eukaryota</taxon>
        <taxon>Fungi</taxon>
        <taxon>Dikarya</taxon>
        <taxon>Basidiomycota</taxon>
        <taxon>Agaricomycotina</taxon>
        <taxon>Agaricomycetes</taxon>
        <taxon>Auriculariales</taxon>
        <taxon>Exidiaceae</taxon>
        <taxon>Exidia</taxon>
    </lineage>
</organism>
<feature type="region of interest" description="Disordered" evidence="3">
    <location>
        <begin position="584"/>
        <end position="603"/>
    </location>
</feature>